<proteinExistence type="predicted"/>
<accession>A0AAE0M3H0</accession>
<dbReference type="Proteomes" id="UP001286456">
    <property type="component" value="Unassembled WGS sequence"/>
</dbReference>
<evidence type="ECO:0000313" key="4">
    <source>
        <dbReference type="EMBL" id="KAK3317328.1"/>
    </source>
</evidence>
<keyword evidence="1" id="KW-0677">Repeat</keyword>
<dbReference type="Pfam" id="PF00023">
    <property type="entry name" value="Ank"/>
    <property type="match status" value="1"/>
</dbReference>
<dbReference type="SUPFAM" id="SSF48403">
    <property type="entry name" value="Ankyrin repeat"/>
    <property type="match status" value="1"/>
</dbReference>
<protein>
    <submittedName>
        <fullName evidence="4">Uncharacterized protein</fullName>
    </submittedName>
</protein>
<dbReference type="Gene3D" id="1.25.40.20">
    <property type="entry name" value="Ankyrin repeat-containing domain"/>
    <property type="match status" value="1"/>
</dbReference>
<evidence type="ECO:0000313" key="5">
    <source>
        <dbReference type="Proteomes" id="UP001286456"/>
    </source>
</evidence>
<name>A0AAE0M3H0_9PEZI</name>
<keyword evidence="5" id="KW-1185">Reference proteome</keyword>
<dbReference type="PROSITE" id="PS50297">
    <property type="entry name" value="ANK_REP_REGION"/>
    <property type="match status" value="1"/>
</dbReference>
<dbReference type="InterPro" id="IPR036770">
    <property type="entry name" value="Ankyrin_rpt-contain_sf"/>
</dbReference>
<dbReference type="InterPro" id="IPR002110">
    <property type="entry name" value="Ankyrin_rpt"/>
</dbReference>
<sequence length="196" mass="21661">MLDIDIRDTNNTTPLHLAASPSLAALDAISETAVLDPSDFKRYAQMFAEHRANRQTSPQGDGDYSTLEDGQGLLARFNTAWGKRDLEMIRLLLDCGMRGDRGDTLEILLLKVLSKELVQLPLFLLEKGASATATDGEGNTAYHYAHLGMNKKVIDRLVALGADPDALNDNGQNAVEWARGGNRASSKRRRQFLRMY</sequence>
<gene>
    <name evidence="4" type="ORF">B0T19DRAFT_405031</name>
</gene>
<evidence type="ECO:0000256" key="2">
    <source>
        <dbReference type="ARBA" id="ARBA00023043"/>
    </source>
</evidence>
<keyword evidence="2 3" id="KW-0040">ANK repeat</keyword>
<dbReference type="PANTHER" id="PTHR24171">
    <property type="entry name" value="ANKYRIN REPEAT DOMAIN-CONTAINING PROTEIN 39-RELATED"/>
    <property type="match status" value="1"/>
</dbReference>
<dbReference type="PROSITE" id="PS50088">
    <property type="entry name" value="ANK_REPEAT"/>
    <property type="match status" value="1"/>
</dbReference>
<comment type="caution">
    <text evidence="4">The sequence shown here is derived from an EMBL/GenBank/DDBJ whole genome shotgun (WGS) entry which is preliminary data.</text>
</comment>
<reference evidence="4" key="2">
    <citation type="submission" date="2023-06" db="EMBL/GenBank/DDBJ databases">
        <authorList>
            <consortium name="Lawrence Berkeley National Laboratory"/>
            <person name="Haridas S."/>
            <person name="Hensen N."/>
            <person name="Bonometti L."/>
            <person name="Westerberg I."/>
            <person name="Brannstrom I.O."/>
            <person name="Guillou S."/>
            <person name="Cros-Aarteil S."/>
            <person name="Calhoun S."/>
            <person name="Kuo A."/>
            <person name="Mondo S."/>
            <person name="Pangilinan J."/>
            <person name="Riley R."/>
            <person name="Labutti K."/>
            <person name="Andreopoulos B."/>
            <person name="Lipzen A."/>
            <person name="Chen C."/>
            <person name="Yanf M."/>
            <person name="Daum C."/>
            <person name="Ng V."/>
            <person name="Clum A."/>
            <person name="Steindorff A."/>
            <person name="Ohm R."/>
            <person name="Martin F."/>
            <person name="Silar P."/>
            <person name="Natvig D."/>
            <person name="Lalanne C."/>
            <person name="Gautier V."/>
            <person name="Ament-Velasquez S.L."/>
            <person name="Kruys A."/>
            <person name="Hutchinson M.I."/>
            <person name="Powell A.J."/>
            <person name="Barry K."/>
            <person name="Miller A.N."/>
            <person name="Grigoriev I.V."/>
            <person name="Debuchy R."/>
            <person name="Gladieux P."/>
            <person name="Thoren M.H."/>
            <person name="Johannesson H."/>
        </authorList>
    </citation>
    <scope>NUCLEOTIDE SEQUENCE</scope>
    <source>
        <strain evidence="4">SMH4131-1</strain>
    </source>
</reference>
<dbReference type="AlphaFoldDB" id="A0AAE0M3H0"/>
<evidence type="ECO:0000256" key="3">
    <source>
        <dbReference type="PROSITE-ProRule" id="PRU00023"/>
    </source>
</evidence>
<organism evidence="4 5">
    <name type="scientific">Cercophora scortea</name>
    <dbReference type="NCBI Taxonomy" id="314031"/>
    <lineage>
        <taxon>Eukaryota</taxon>
        <taxon>Fungi</taxon>
        <taxon>Dikarya</taxon>
        <taxon>Ascomycota</taxon>
        <taxon>Pezizomycotina</taxon>
        <taxon>Sordariomycetes</taxon>
        <taxon>Sordariomycetidae</taxon>
        <taxon>Sordariales</taxon>
        <taxon>Lasiosphaeriaceae</taxon>
        <taxon>Cercophora</taxon>
    </lineage>
</organism>
<reference evidence="4" key="1">
    <citation type="journal article" date="2023" name="Mol. Phylogenet. Evol.">
        <title>Genome-scale phylogeny and comparative genomics of the fungal order Sordariales.</title>
        <authorList>
            <person name="Hensen N."/>
            <person name="Bonometti L."/>
            <person name="Westerberg I."/>
            <person name="Brannstrom I.O."/>
            <person name="Guillou S."/>
            <person name="Cros-Aarteil S."/>
            <person name="Calhoun S."/>
            <person name="Haridas S."/>
            <person name="Kuo A."/>
            <person name="Mondo S."/>
            <person name="Pangilinan J."/>
            <person name="Riley R."/>
            <person name="LaButti K."/>
            <person name="Andreopoulos B."/>
            <person name="Lipzen A."/>
            <person name="Chen C."/>
            <person name="Yan M."/>
            <person name="Daum C."/>
            <person name="Ng V."/>
            <person name="Clum A."/>
            <person name="Steindorff A."/>
            <person name="Ohm R.A."/>
            <person name="Martin F."/>
            <person name="Silar P."/>
            <person name="Natvig D.O."/>
            <person name="Lalanne C."/>
            <person name="Gautier V."/>
            <person name="Ament-Velasquez S.L."/>
            <person name="Kruys A."/>
            <person name="Hutchinson M.I."/>
            <person name="Powell A.J."/>
            <person name="Barry K."/>
            <person name="Miller A.N."/>
            <person name="Grigoriev I.V."/>
            <person name="Debuchy R."/>
            <person name="Gladieux P."/>
            <person name="Hiltunen Thoren M."/>
            <person name="Johannesson H."/>
        </authorList>
    </citation>
    <scope>NUCLEOTIDE SEQUENCE</scope>
    <source>
        <strain evidence="4">SMH4131-1</strain>
    </source>
</reference>
<evidence type="ECO:0000256" key="1">
    <source>
        <dbReference type="ARBA" id="ARBA00022737"/>
    </source>
</evidence>
<feature type="repeat" description="ANK" evidence="3">
    <location>
        <begin position="137"/>
        <end position="169"/>
    </location>
</feature>
<dbReference type="EMBL" id="JAUEPO010000007">
    <property type="protein sequence ID" value="KAK3317328.1"/>
    <property type="molecule type" value="Genomic_DNA"/>
</dbReference>